<keyword evidence="2" id="KW-1185">Reference proteome</keyword>
<evidence type="ECO:0000313" key="1">
    <source>
        <dbReference type="EMBL" id="RCH87244.1"/>
    </source>
</evidence>
<accession>A0A367JBD3</accession>
<organism evidence="1 2">
    <name type="scientific">Rhizopus azygosporus</name>
    <name type="common">Rhizopus microsporus var. azygosporus</name>
    <dbReference type="NCBI Taxonomy" id="86630"/>
    <lineage>
        <taxon>Eukaryota</taxon>
        <taxon>Fungi</taxon>
        <taxon>Fungi incertae sedis</taxon>
        <taxon>Mucoromycota</taxon>
        <taxon>Mucoromycotina</taxon>
        <taxon>Mucoromycetes</taxon>
        <taxon>Mucorales</taxon>
        <taxon>Mucorineae</taxon>
        <taxon>Rhizopodaceae</taxon>
        <taxon>Rhizopus</taxon>
    </lineage>
</organism>
<dbReference type="EMBL" id="PJQL01001698">
    <property type="protein sequence ID" value="RCH87244.1"/>
    <property type="molecule type" value="Genomic_DNA"/>
</dbReference>
<dbReference type="OrthoDB" id="10293348at2759"/>
<dbReference type="AlphaFoldDB" id="A0A367JBD3"/>
<evidence type="ECO:0000313" key="2">
    <source>
        <dbReference type="Proteomes" id="UP000252139"/>
    </source>
</evidence>
<protein>
    <submittedName>
        <fullName evidence="1">Uncharacterized protein</fullName>
    </submittedName>
</protein>
<name>A0A367JBD3_RHIAZ</name>
<comment type="caution">
    <text evidence="1">The sequence shown here is derived from an EMBL/GenBank/DDBJ whole genome shotgun (WGS) entry which is preliminary data.</text>
</comment>
<reference evidence="1 2" key="1">
    <citation type="journal article" date="2018" name="G3 (Bethesda)">
        <title>Phylogenetic and Phylogenomic Definition of Rhizopus Species.</title>
        <authorList>
            <person name="Gryganskyi A.P."/>
            <person name="Golan J."/>
            <person name="Dolatabadi S."/>
            <person name="Mondo S."/>
            <person name="Robb S."/>
            <person name="Idnurm A."/>
            <person name="Muszewska A."/>
            <person name="Steczkiewicz K."/>
            <person name="Masonjones S."/>
            <person name="Liao H.L."/>
            <person name="Gajdeczka M.T."/>
            <person name="Anike F."/>
            <person name="Vuek A."/>
            <person name="Anishchenko I.M."/>
            <person name="Voigt K."/>
            <person name="de Hoog G.S."/>
            <person name="Smith M.E."/>
            <person name="Heitman J."/>
            <person name="Vilgalys R."/>
            <person name="Stajich J.E."/>
        </authorList>
    </citation>
    <scope>NUCLEOTIDE SEQUENCE [LARGE SCALE GENOMIC DNA]</scope>
    <source>
        <strain evidence="1 2">CBS 357.93</strain>
    </source>
</reference>
<proteinExistence type="predicted"/>
<sequence>MNIASHTVEVKELEVHKIKVVEENVCEKPKMFNEEQEITQADSEPFLEEDADEASCTVQADAQSEVDTFNLSTMSDTVPLLEEERKSIKIESFLQDDTAEGFKDQNI</sequence>
<gene>
    <name evidence="1" type="ORF">CU097_005291</name>
</gene>
<dbReference type="Proteomes" id="UP000252139">
    <property type="component" value="Unassembled WGS sequence"/>
</dbReference>